<dbReference type="Pfam" id="PF07730">
    <property type="entry name" value="HisKA_3"/>
    <property type="match status" value="1"/>
</dbReference>
<dbReference type="InterPro" id="IPR050482">
    <property type="entry name" value="Sensor_HK_TwoCompSys"/>
</dbReference>
<evidence type="ECO:0000313" key="18">
    <source>
        <dbReference type="EMBL" id="CAI3947284.1"/>
    </source>
</evidence>
<keyword evidence="19" id="KW-1185">Reference proteome</keyword>
<feature type="transmembrane region" description="Helical" evidence="16">
    <location>
        <begin position="23"/>
        <end position="46"/>
    </location>
</feature>
<evidence type="ECO:0000256" key="16">
    <source>
        <dbReference type="SAM" id="Phobius"/>
    </source>
</evidence>
<dbReference type="Gene3D" id="1.20.5.1930">
    <property type="match status" value="1"/>
</dbReference>
<dbReference type="Gene3D" id="3.30.565.10">
    <property type="entry name" value="Histidine kinase-like ATPase, C-terminal domain"/>
    <property type="match status" value="1"/>
</dbReference>
<dbReference type="CDD" id="cd16917">
    <property type="entry name" value="HATPase_UhpB-NarQ-NarX-like"/>
    <property type="match status" value="1"/>
</dbReference>
<comment type="catalytic activity">
    <reaction evidence="1 14">
        <text>ATP + protein L-histidine = ADP + protein N-phospho-L-histidine.</text>
        <dbReference type="EC" id="2.7.13.3"/>
    </reaction>
</comment>
<evidence type="ECO:0000256" key="11">
    <source>
        <dbReference type="ARBA" id="ARBA00022989"/>
    </source>
</evidence>
<dbReference type="Pfam" id="PF00672">
    <property type="entry name" value="HAMP"/>
    <property type="match status" value="1"/>
</dbReference>
<keyword evidence="9 14" id="KW-0418">Kinase</keyword>
<name>A0ABM9HQV8_9PROT</name>
<evidence type="ECO:0000256" key="9">
    <source>
        <dbReference type="ARBA" id="ARBA00022777"/>
    </source>
</evidence>
<reference evidence="18" key="1">
    <citation type="submission" date="2022-10" db="EMBL/GenBank/DDBJ databases">
        <authorList>
            <person name="Botero Cardona J."/>
        </authorList>
    </citation>
    <scope>NUCLEOTIDE SEQUENCE</scope>
    <source>
        <strain evidence="18">R-83534</strain>
    </source>
</reference>
<dbReference type="Gene3D" id="1.10.8.500">
    <property type="entry name" value="HAMP domain in histidine kinase"/>
    <property type="match status" value="1"/>
</dbReference>
<feature type="coiled-coil region" evidence="15">
    <location>
        <begin position="238"/>
        <end position="272"/>
    </location>
</feature>
<feature type="transmembrane region" description="Helical" evidence="16">
    <location>
        <begin position="175"/>
        <end position="200"/>
    </location>
</feature>
<keyword evidence="12 14" id="KW-0902">Two-component regulatory system</keyword>
<dbReference type="InterPro" id="IPR029016">
    <property type="entry name" value="GAF-like_dom_sf"/>
</dbReference>
<dbReference type="EMBL" id="CAMXCH010000003">
    <property type="protein sequence ID" value="CAI3947284.1"/>
    <property type="molecule type" value="Genomic_DNA"/>
</dbReference>
<dbReference type="Gene3D" id="3.30.450.40">
    <property type="match status" value="1"/>
</dbReference>
<evidence type="ECO:0000256" key="10">
    <source>
        <dbReference type="ARBA" id="ARBA00022840"/>
    </source>
</evidence>
<comment type="caution">
    <text evidence="18">The sequence shown here is derived from an EMBL/GenBank/DDBJ whole genome shotgun (WGS) entry which is preliminary data.</text>
</comment>
<keyword evidence="15" id="KW-0175">Coiled coil</keyword>
<protein>
    <recommendedName>
        <fullName evidence="14">Sensor protein</fullName>
        <ecNumber evidence="14">2.7.13.3</ecNumber>
    </recommendedName>
</protein>
<evidence type="ECO:0000256" key="15">
    <source>
        <dbReference type="SAM" id="Coils"/>
    </source>
</evidence>
<keyword evidence="10 14" id="KW-0067">ATP-binding</keyword>
<dbReference type="PANTHER" id="PTHR24421:SF10">
    <property type="entry name" value="NITRATE_NITRITE SENSOR PROTEIN NARQ"/>
    <property type="match status" value="1"/>
</dbReference>
<evidence type="ECO:0000313" key="19">
    <source>
        <dbReference type="Proteomes" id="UP001154272"/>
    </source>
</evidence>
<evidence type="ECO:0000256" key="13">
    <source>
        <dbReference type="ARBA" id="ARBA00023136"/>
    </source>
</evidence>
<gene>
    <name evidence="18" type="ORF">R83534S58_LOCUS1495</name>
</gene>
<dbReference type="PIRSF" id="PIRSF003167">
    <property type="entry name" value="STHK_NarX/NarQ"/>
    <property type="match status" value="1"/>
</dbReference>
<dbReference type="PROSITE" id="PS50885">
    <property type="entry name" value="HAMP"/>
    <property type="match status" value="1"/>
</dbReference>
<evidence type="ECO:0000256" key="2">
    <source>
        <dbReference type="ARBA" id="ARBA00004429"/>
    </source>
</evidence>
<keyword evidence="4 14" id="KW-0997">Cell inner membrane</keyword>
<evidence type="ECO:0000259" key="17">
    <source>
        <dbReference type="PROSITE" id="PS50885"/>
    </source>
</evidence>
<dbReference type="Pfam" id="PF02518">
    <property type="entry name" value="HATPase_c"/>
    <property type="match status" value="1"/>
</dbReference>
<keyword evidence="3 14" id="KW-1003">Cell membrane</keyword>
<dbReference type="InterPro" id="IPR036890">
    <property type="entry name" value="HATPase_C_sf"/>
</dbReference>
<dbReference type="PANTHER" id="PTHR24421">
    <property type="entry name" value="NITRATE/NITRITE SENSOR PROTEIN NARX-RELATED"/>
    <property type="match status" value="1"/>
</dbReference>
<dbReference type="InterPro" id="IPR016380">
    <property type="entry name" value="Sig_transdc_His_kin_NarX/NarQ"/>
</dbReference>
<keyword evidence="11 16" id="KW-1133">Transmembrane helix</keyword>
<keyword evidence="6 14" id="KW-0808">Transferase</keyword>
<dbReference type="InterPro" id="IPR042295">
    <property type="entry name" value="NarX-like_N_sf"/>
</dbReference>
<evidence type="ECO:0000256" key="4">
    <source>
        <dbReference type="ARBA" id="ARBA00022519"/>
    </source>
</evidence>
<sequence>MTVTQKINHTKNEMKKISRRHSLSLKLLISIIVWVTGAIFFTGYALTLLWQLENAGKDINYAGSLRMKIYHMITLVSQPDHQKALQSEQNDFVFILNNLLKSDRNNFIFPNNAKIDKQIEVIEQYYQKNVLPLLNKPYAFNTILSPKELQVADQFVGYINQLVKLIENQNTQNIIWLRFIQTILIIMVIFTAFSAIYLLYKFVISPLTRLQNAIQQLSIGNLSERIVITNKDEFSVVSAGFNKMADNLQDLYNNLEQKVSQKTIALEEKNHELAILYDMTIFLHESHMQDTILESFLNKIISLGYADGGFIGVLNKDKTSLDFLYSQGLPKQSDIVKKCYFSSHCFFDVTVLPKNPNPIYIQTKQQNKLDLSIPNCIEAAFDHFVIFPIWHNNNEIGMVVLYFKNPRTSSEKENQNHYLIKTLTKQLAISIENQQLTLKEKQLAILEERNMIAQGLHDSIAQSLSFLNLQTQMLEKAINQKDYNRILQNLNFIQKGIQESYEDVRELLLNFRTKINHTENFQEVVQKVLKRFKAQTSIPIETNNLNQHFFLTQQQQLQVVFILQEALSNIRKHSSCSQAKVTFENGKNFIMRIEDDGIGFDIEIIKKKKLSHVGLSIMKERTEKACGIINITSILQHGTTIELIIPQQ</sequence>
<evidence type="ECO:0000256" key="5">
    <source>
        <dbReference type="ARBA" id="ARBA00022553"/>
    </source>
</evidence>
<organism evidence="18 19">
    <name type="scientific">Commensalibacter papalotli</name>
    <name type="common">ex Botero et al. 2024</name>
    <dbReference type="NCBI Taxonomy" id="2972766"/>
    <lineage>
        <taxon>Bacteria</taxon>
        <taxon>Pseudomonadati</taxon>
        <taxon>Pseudomonadota</taxon>
        <taxon>Alphaproteobacteria</taxon>
        <taxon>Acetobacterales</taxon>
        <taxon>Acetobacteraceae</taxon>
    </lineage>
</organism>
<dbReference type="Proteomes" id="UP001154272">
    <property type="component" value="Unassembled WGS sequence"/>
</dbReference>
<keyword evidence="13 14" id="KW-0472">Membrane</keyword>
<comment type="subcellular location">
    <subcellularLocation>
        <location evidence="2">Cell inner membrane</location>
        <topology evidence="2">Multi-pass membrane protein</topology>
    </subcellularLocation>
</comment>
<evidence type="ECO:0000256" key="8">
    <source>
        <dbReference type="ARBA" id="ARBA00022741"/>
    </source>
</evidence>
<dbReference type="InterPro" id="IPR029095">
    <property type="entry name" value="NarX-like_N"/>
</dbReference>
<dbReference type="Pfam" id="PF13675">
    <property type="entry name" value="PilJ"/>
    <property type="match status" value="1"/>
</dbReference>
<evidence type="ECO:0000256" key="14">
    <source>
        <dbReference type="PIRNR" id="PIRNR003167"/>
    </source>
</evidence>
<dbReference type="CDD" id="cd06225">
    <property type="entry name" value="HAMP"/>
    <property type="match status" value="1"/>
</dbReference>
<keyword evidence="7 16" id="KW-0812">Transmembrane</keyword>
<dbReference type="InterPro" id="IPR003594">
    <property type="entry name" value="HATPase_dom"/>
</dbReference>
<feature type="domain" description="HAMP" evidence="17">
    <location>
        <begin position="201"/>
        <end position="253"/>
    </location>
</feature>
<dbReference type="InterPro" id="IPR011712">
    <property type="entry name" value="Sig_transdc_His_kin_sub3_dim/P"/>
</dbReference>
<keyword evidence="8 14" id="KW-0547">Nucleotide-binding</keyword>
<dbReference type="SUPFAM" id="SSF158472">
    <property type="entry name" value="HAMP domain-like"/>
    <property type="match status" value="1"/>
</dbReference>
<evidence type="ECO:0000256" key="1">
    <source>
        <dbReference type="ARBA" id="ARBA00000085"/>
    </source>
</evidence>
<dbReference type="EC" id="2.7.13.3" evidence="14"/>
<dbReference type="RefSeq" id="WP_034339489.1">
    <property type="nucleotide sequence ID" value="NZ_CAMXCI010000002.1"/>
</dbReference>
<dbReference type="SMART" id="SM00387">
    <property type="entry name" value="HATPase_c"/>
    <property type="match status" value="1"/>
</dbReference>
<dbReference type="SUPFAM" id="SSF55874">
    <property type="entry name" value="ATPase domain of HSP90 chaperone/DNA topoisomerase II/histidine kinase"/>
    <property type="match status" value="1"/>
</dbReference>
<evidence type="ECO:0000256" key="6">
    <source>
        <dbReference type="ARBA" id="ARBA00022679"/>
    </source>
</evidence>
<dbReference type="Gene3D" id="1.20.120.960">
    <property type="entry name" value="Histidine kinase NarX, sensor domain"/>
    <property type="match status" value="1"/>
</dbReference>
<accession>A0ABM9HQV8</accession>
<dbReference type="InterPro" id="IPR003660">
    <property type="entry name" value="HAMP_dom"/>
</dbReference>
<proteinExistence type="predicted"/>
<keyword evidence="5" id="KW-0597">Phosphoprotein</keyword>
<dbReference type="SMART" id="SM00304">
    <property type="entry name" value="HAMP"/>
    <property type="match status" value="1"/>
</dbReference>
<dbReference type="SUPFAM" id="SSF55781">
    <property type="entry name" value="GAF domain-like"/>
    <property type="match status" value="1"/>
</dbReference>
<evidence type="ECO:0000256" key="7">
    <source>
        <dbReference type="ARBA" id="ARBA00022692"/>
    </source>
</evidence>
<evidence type="ECO:0000256" key="3">
    <source>
        <dbReference type="ARBA" id="ARBA00022475"/>
    </source>
</evidence>
<evidence type="ECO:0000256" key="12">
    <source>
        <dbReference type="ARBA" id="ARBA00023012"/>
    </source>
</evidence>